<evidence type="ECO:0000256" key="11">
    <source>
        <dbReference type="ARBA" id="ARBA00023049"/>
    </source>
</evidence>
<evidence type="ECO:0000256" key="3">
    <source>
        <dbReference type="ARBA" id="ARBA00022475"/>
    </source>
</evidence>
<feature type="transmembrane region" description="Helical" evidence="14">
    <location>
        <begin position="107"/>
        <end position="131"/>
    </location>
</feature>
<evidence type="ECO:0000256" key="4">
    <source>
        <dbReference type="ARBA" id="ARBA00022670"/>
    </source>
</evidence>
<protein>
    <recommendedName>
        <fullName evidence="14">Zinc metalloprotease</fullName>
    </recommendedName>
</protein>
<keyword evidence="4 14" id="KW-0645">Protease</keyword>
<evidence type="ECO:0000256" key="5">
    <source>
        <dbReference type="ARBA" id="ARBA00022692"/>
    </source>
</evidence>
<keyword evidence="10 14" id="KW-1133">Transmembrane helix</keyword>
<dbReference type="Gene3D" id="3.10.580.10">
    <property type="entry name" value="CBS-domain"/>
    <property type="match status" value="1"/>
</dbReference>
<comment type="subcellular location">
    <subcellularLocation>
        <location evidence="1">Cell membrane</location>
        <topology evidence="1">Multi-pass membrane protein</topology>
    </subcellularLocation>
</comment>
<evidence type="ECO:0000256" key="16">
    <source>
        <dbReference type="PIRSR" id="PIRSR006404-2"/>
    </source>
</evidence>
<dbReference type="Proteomes" id="UP000243799">
    <property type="component" value="Unassembled WGS sequence"/>
</dbReference>
<organism evidence="19 20">
    <name type="scientific">Amycolatopsis marina</name>
    <dbReference type="NCBI Taxonomy" id="490629"/>
    <lineage>
        <taxon>Bacteria</taxon>
        <taxon>Bacillati</taxon>
        <taxon>Actinomycetota</taxon>
        <taxon>Actinomycetes</taxon>
        <taxon>Pseudonocardiales</taxon>
        <taxon>Pseudonocardiaceae</taxon>
        <taxon>Amycolatopsis</taxon>
    </lineage>
</organism>
<feature type="transmembrane region" description="Helical" evidence="14">
    <location>
        <begin position="46"/>
        <end position="67"/>
    </location>
</feature>
<feature type="binding site" evidence="16">
    <location>
        <position position="166"/>
    </location>
    <ligand>
        <name>Zn(2+)</name>
        <dbReference type="ChEBI" id="CHEBI:29105"/>
        <note>catalytic</note>
    </ligand>
</feature>
<keyword evidence="5 14" id="KW-0812">Transmembrane</keyword>
<evidence type="ECO:0000256" key="15">
    <source>
        <dbReference type="PIRSR" id="PIRSR006404-1"/>
    </source>
</evidence>
<keyword evidence="7" id="KW-0677">Repeat</keyword>
<dbReference type="GO" id="GO:0005886">
    <property type="term" value="C:plasma membrane"/>
    <property type="evidence" value="ECO:0007669"/>
    <property type="project" value="UniProtKB-SubCell"/>
</dbReference>
<keyword evidence="13 14" id="KW-0472">Membrane</keyword>
<sequence length="393" mass="42058">MTETVRLGRILGVRVGLHWSVLGIVLLLVLGLSTTQLPDVLPGYPAWAYVLTAVAIALLFAISLLAHEVSHAVVARRNGIEVDGITLWLLGGVARLRSEPRTPGADLRVAVIGPLTSIGCGALFGLAAFLVSIGDLHPLLRVLFLYLAGVNVLLAVFNMIPAAPLDGGRVLRAAVWAWRGDRLMAAVWSARAGRWFGFLLITLGLVRLLLGYGLGLWWILIGLFVVHVASAEEQRARLGTALSGMRVDDVMTPEPDTAHGDRNVSDFLRDVALVRRHSAFPLLDDSGRLQGMVTLNRLRGVAPGERERTPLRAVACPPAEIVLAEPGEPLTALLPRLGSCADGRALVYDRGTLVGIVTPSDVSRAVALSGLGVTWHEGADVTNETGNGYRTRH</sequence>
<feature type="domain" description="CBS" evidence="18">
    <location>
        <begin position="251"/>
        <end position="311"/>
    </location>
</feature>
<dbReference type="STRING" id="490629.SAMN05216266_10631"/>
<evidence type="ECO:0000256" key="10">
    <source>
        <dbReference type="ARBA" id="ARBA00022989"/>
    </source>
</evidence>
<evidence type="ECO:0000256" key="6">
    <source>
        <dbReference type="ARBA" id="ARBA00022723"/>
    </source>
</evidence>
<keyword evidence="9 14" id="KW-0862">Zinc</keyword>
<evidence type="ECO:0000256" key="8">
    <source>
        <dbReference type="ARBA" id="ARBA00022801"/>
    </source>
</evidence>
<evidence type="ECO:0000259" key="18">
    <source>
        <dbReference type="PROSITE" id="PS51371"/>
    </source>
</evidence>
<name>A0A1I0Z442_9PSEU</name>
<dbReference type="OrthoDB" id="9781963at2"/>
<keyword evidence="11 14" id="KW-0482">Metalloprotease</keyword>
<evidence type="ECO:0000256" key="14">
    <source>
        <dbReference type="PIRNR" id="PIRNR006404"/>
    </source>
</evidence>
<accession>A0A1I0Z442</accession>
<dbReference type="InterPro" id="IPR008915">
    <property type="entry name" value="Peptidase_M50"/>
</dbReference>
<dbReference type="RefSeq" id="WP_091672782.1">
    <property type="nucleotide sequence ID" value="NZ_FOKG01000006.1"/>
</dbReference>
<keyword evidence="20" id="KW-1185">Reference proteome</keyword>
<evidence type="ECO:0000256" key="12">
    <source>
        <dbReference type="ARBA" id="ARBA00023122"/>
    </source>
</evidence>
<dbReference type="PIRSF" id="PIRSF006404">
    <property type="entry name" value="UCP006404_Pept_M50_CBS"/>
    <property type="match status" value="1"/>
</dbReference>
<feature type="binding site" evidence="16">
    <location>
        <position position="67"/>
    </location>
    <ligand>
        <name>Zn(2+)</name>
        <dbReference type="ChEBI" id="CHEBI:29105"/>
        <note>catalytic</note>
    </ligand>
</feature>
<dbReference type="GO" id="GO:0046872">
    <property type="term" value="F:metal ion binding"/>
    <property type="evidence" value="ECO:0007669"/>
    <property type="project" value="UniProtKB-UniRule"/>
</dbReference>
<dbReference type="Pfam" id="PF02163">
    <property type="entry name" value="Peptidase_M50"/>
    <property type="match status" value="2"/>
</dbReference>
<evidence type="ECO:0000256" key="2">
    <source>
        <dbReference type="ARBA" id="ARBA00007931"/>
    </source>
</evidence>
<dbReference type="AlphaFoldDB" id="A0A1I0Z442"/>
<dbReference type="PROSITE" id="PS51371">
    <property type="entry name" value="CBS"/>
    <property type="match status" value="1"/>
</dbReference>
<dbReference type="InterPro" id="IPR000644">
    <property type="entry name" value="CBS_dom"/>
</dbReference>
<dbReference type="InterPro" id="IPR046342">
    <property type="entry name" value="CBS_dom_sf"/>
</dbReference>
<evidence type="ECO:0000256" key="9">
    <source>
        <dbReference type="ARBA" id="ARBA00022833"/>
    </source>
</evidence>
<evidence type="ECO:0000256" key="7">
    <source>
        <dbReference type="ARBA" id="ARBA00022737"/>
    </source>
</evidence>
<feature type="transmembrane region" description="Helical" evidence="14">
    <location>
        <begin position="12"/>
        <end position="34"/>
    </location>
</feature>
<dbReference type="InterPro" id="IPR016483">
    <property type="entry name" value="UCP006404_Pept_M50_CBS"/>
</dbReference>
<gene>
    <name evidence="19" type="ORF">SAMN05216266_10631</name>
</gene>
<dbReference type="PANTHER" id="PTHR39188">
    <property type="entry name" value="MEMBRANE-ASSOCIATED ZINC METALLOPROTEASE M50B"/>
    <property type="match status" value="1"/>
</dbReference>
<dbReference type="EMBL" id="FOKG01000006">
    <property type="protein sequence ID" value="SFB19360.1"/>
    <property type="molecule type" value="Genomic_DNA"/>
</dbReference>
<reference evidence="20" key="1">
    <citation type="submission" date="2016-10" db="EMBL/GenBank/DDBJ databases">
        <authorList>
            <person name="Varghese N."/>
            <person name="Submissions S."/>
        </authorList>
    </citation>
    <scope>NUCLEOTIDE SEQUENCE [LARGE SCALE GENOMIC DNA]</scope>
    <source>
        <strain evidence="20">CGMCC 4.3568</strain>
    </source>
</reference>
<dbReference type="CDD" id="cd06164">
    <property type="entry name" value="S2P-M50_SpoIVFB_CBS"/>
    <property type="match status" value="1"/>
</dbReference>
<keyword evidence="12 17" id="KW-0129">CBS domain</keyword>
<comment type="cofactor">
    <cofactor evidence="14 16">
        <name>Zn(2+)</name>
        <dbReference type="ChEBI" id="CHEBI:29105"/>
    </cofactor>
    <text evidence="14 16">Binds 1 zinc ion per subunit.</text>
</comment>
<comment type="similarity">
    <text evidence="2 14">Belongs to the peptidase M50B family.</text>
</comment>
<evidence type="ECO:0000313" key="19">
    <source>
        <dbReference type="EMBL" id="SFB19360.1"/>
    </source>
</evidence>
<evidence type="ECO:0000256" key="1">
    <source>
        <dbReference type="ARBA" id="ARBA00004651"/>
    </source>
</evidence>
<feature type="active site" evidence="15">
    <location>
        <position position="68"/>
    </location>
</feature>
<feature type="binding site" evidence="16">
    <location>
        <position position="71"/>
    </location>
    <ligand>
        <name>Zn(2+)</name>
        <dbReference type="ChEBI" id="CHEBI:29105"/>
        <note>catalytic</note>
    </ligand>
</feature>
<feature type="transmembrane region" description="Helical" evidence="14">
    <location>
        <begin position="143"/>
        <end position="163"/>
    </location>
</feature>
<dbReference type="GO" id="GO:0008237">
    <property type="term" value="F:metallopeptidase activity"/>
    <property type="evidence" value="ECO:0007669"/>
    <property type="project" value="UniProtKB-UniRule"/>
</dbReference>
<evidence type="ECO:0000256" key="17">
    <source>
        <dbReference type="PROSITE-ProRule" id="PRU00703"/>
    </source>
</evidence>
<evidence type="ECO:0000256" key="13">
    <source>
        <dbReference type="ARBA" id="ARBA00023136"/>
    </source>
</evidence>
<dbReference type="PANTHER" id="PTHR39188:SF3">
    <property type="entry name" value="STAGE IV SPORULATION PROTEIN FB"/>
    <property type="match status" value="1"/>
</dbReference>
<proteinExistence type="inferred from homology"/>
<comment type="caution">
    <text evidence="14">Lacks conserved residue(s) required for the propagation of feature annotation.</text>
</comment>
<keyword evidence="3" id="KW-1003">Cell membrane</keyword>
<evidence type="ECO:0000313" key="20">
    <source>
        <dbReference type="Proteomes" id="UP000243799"/>
    </source>
</evidence>
<keyword evidence="6 14" id="KW-0479">Metal-binding</keyword>
<dbReference type="GO" id="GO:0006508">
    <property type="term" value="P:proteolysis"/>
    <property type="evidence" value="ECO:0007669"/>
    <property type="project" value="UniProtKB-KW"/>
</dbReference>
<dbReference type="Pfam" id="PF00571">
    <property type="entry name" value="CBS"/>
    <property type="match status" value="1"/>
</dbReference>
<dbReference type="SUPFAM" id="SSF54631">
    <property type="entry name" value="CBS-domain pair"/>
    <property type="match status" value="1"/>
</dbReference>
<keyword evidence="8 14" id="KW-0378">Hydrolase</keyword>